<dbReference type="InterPro" id="IPR051018">
    <property type="entry name" value="Bacteriophage_GH24"/>
</dbReference>
<evidence type="ECO:0000313" key="9">
    <source>
        <dbReference type="Proteomes" id="UP000515312"/>
    </source>
</evidence>
<dbReference type="InterPro" id="IPR034690">
    <property type="entry name" value="Endolysin_T4_type"/>
</dbReference>
<dbReference type="SUPFAM" id="SSF53955">
    <property type="entry name" value="Lysozyme-like"/>
    <property type="match status" value="1"/>
</dbReference>
<dbReference type="InterPro" id="IPR023346">
    <property type="entry name" value="Lysozyme-like_dom_sf"/>
</dbReference>
<dbReference type="GO" id="GO:0042742">
    <property type="term" value="P:defense response to bacterium"/>
    <property type="evidence" value="ECO:0007669"/>
    <property type="project" value="UniProtKB-KW"/>
</dbReference>
<dbReference type="Gene3D" id="1.10.530.40">
    <property type="match status" value="1"/>
</dbReference>
<dbReference type="GO" id="GO:0031640">
    <property type="term" value="P:killing of cells of another organism"/>
    <property type="evidence" value="ECO:0007669"/>
    <property type="project" value="UniProtKB-KW"/>
</dbReference>
<evidence type="ECO:0000256" key="3">
    <source>
        <dbReference type="ARBA" id="ARBA00022638"/>
    </source>
</evidence>
<protein>
    <recommendedName>
        <fullName evidence="7">Lysozyme</fullName>
        <ecNumber evidence="7">3.2.1.17</ecNumber>
    </recommendedName>
</protein>
<accession>A0A7G8BHA6</accession>
<organism evidence="8 9">
    <name type="scientific">Alloacidobacterium dinghuense</name>
    <dbReference type="NCBI Taxonomy" id="2763107"/>
    <lineage>
        <taxon>Bacteria</taxon>
        <taxon>Pseudomonadati</taxon>
        <taxon>Acidobacteriota</taxon>
        <taxon>Terriglobia</taxon>
        <taxon>Terriglobales</taxon>
        <taxon>Acidobacteriaceae</taxon>
        <taxon>Alloacidobacterium</taxon>
    </lineage>
</organism>
<gene>
    <name evidence="8" type="ORF">H7849_23345</name>
</gene>
<dbReference type="PANTHER" id="PTHR38107:SF3">
    <property type="entry name" value="LYSOZYME RRRD-RELATED"/>
    <property type="match status" value="1"/>
</dbReference>
<keyword evidence="4 7" id="KW-0378">Hydrolase</keyword>
<dbReference type="InterPro" id="IPR023347">
    <property type="entry name" value="Lysozyme_dom_sf"/>
</dbReference>
<dbReference type="EMBL" id="CP060394">
    <property type="protein sequence ID" value="QNI31926.1"/>
    <property type="molecule type" value="Genomic_DNA"/>
</dbReference>
<evidence type="ECO:0000256" key="1">
    <source>
        <dbReference type="ARBA" id="ARBA00000632"/>
    </source>
</evidence>
<reference evidence="8 9" key="1">
    <citation type="submission" date="2020-08" db="EMBL/GenBank/DDBJ databases">
        <title>Edaphobacter telluris sp. nov. and Acidobacterium dinghuensis sp. nov., two acidobacteria isolated from forest soil.</title>
        <authorList>
            <person name="Fu J."/>
            <person name="Qiu L."/>
        </authorList>
    </citation>
    <scope>NUCLEOTIDE SEQUENCE [LARGE SCALE GENOMIC DNA]</scope>
    <source>
        <strain evidence="8">4Y35</strain>
    </source>
</reference>
<dbReference type="PANTHER" id="PTHR38107">
    <property type="match status" value="1"/>
</dbReference>
<keyword evidence="5" id="KW-1035">Host cytoplasm</keyword>
<evidence type="ECO:0000313" key="8">
    <source>
        <dbReference type="EMBL" id="QNI31926.1"/>
    </source>
</evidence>
<dbReference type="InterPro" id="IPR002196">
    <property type="entry name" value="Glyco_hydro_24"/>
</dbReference>
<dbReference type="CDD" id="cd00737">
    <property type="entry name" value="lyz_endolysin_autolysin"/>
    <property type="match status" value="1"/>
</dbReference>
<proteinExistence type="inferred from homology"/>
<dbReference type="GO" id="GO:0009253">
    <property type="term" value="P:peptidoglycan catabolic process"/>
    <property type="evidence" value="ECO:0007669"/>
    <property type="project" value="InterPro"/>
</dbReference>
<evidence type="ECO:0000256" key="5">
    <source>
        <dbReference type="ARBA" id="ARBA00023200"/>
    </source>
</evidence>
<evidence type="ECO:0000256" key="7">
    <source>
        <dbReference type="RuleBase" id="RU003788"/>
    </source>
</evidence>
<comment type="similarity">
    <text evidence="7">Belongs to the glycosyl hydrolase 24 family.</text>
</comment>
<dbReference type="GO" id="GO:0003796">
    <property type="term" value="F:lysozyme activity"/>
    <property type="evidence" value="ECO:0007669"/>
    <property type="project" value="UniProtKB-EC"/>
</dbReference>
<keyword evidence="9" id="KW-1185">Reference proteome</keyword>
<evidence type="ECO:0000256" key="6">
    <source>
        <dbReference type="ARBA" id="ARBA00023295"/>
    </source>
</evidence>
<keyword evidence="6 7" id="KW-0326">Glycosidase</keyword>
<keyword evidence="2 7" id="KW-0929">Antimicrobial</keyword>
<sequence length="157" mass="16507">MGVNSFTYSNDGLALTKQFEGCELTAYQDQVGVWTIGYGHTGAGVASGLTITQDQADALLLSDIAAAVTFVNQVVSVPLQQNHFDALVDFAFNLGRASLSGSTLLRLLNAGNFDGAAGQFPLWDHAGGKVVAGLLRRRQAEQTMFQGQPAQGNSSNA</sequence>
<dbReference type="RefSeq" id="WP_186742883.1">
    <property type="nucleotide sequence ID" value="NZ_CP060394.1"/>
</dbReference>
<dbReference type="HAMAP" id="MF_04110">
    <property type="entry name" value="ENDOLYSIN_T4"/>
    <property type="match status" value="1"/>
</dbReference>
<dbReference type="Pfam" id="PF00959">
    <property type="entry name" value="Phage_lysozyme"/>
    <property type="match status" value="1"/>
</dbReference>
<evidence type="ECO:0000256" key="4">
    <source>
        <dbReference type="ARBA" id="ARBA00022801"/>
    </source>
</evidence>
<dbReference type="AlphaFoldDB" id="A0A7G8BHA6"/>
<dbReference type="Proteomes" id="UP000515312">
    <property type="component" value="Chromosome"/>
</dbReference>
<dbReference type="GO" id="GO:0016998">
    <property type="term" value="P:cell wall macromolecule catabolic process"/>
    <property type="evidence" value="ECO:0007669"/>
    <property type="project" value="InterPro"/>
</dbReference>
<dbReference type="EC" id="3.2.1.17" evidence="7"/>
<comment type="catalytic activity">
    <reaction evidence="1 7">
        <text>Hydrolysis of (1-&gt;4)-beta-linkages between N-acetylmuramic acid and N-acetyl-D-glucosamine residues in a peptidoglycan and between N-acetyl-D-glucosamine residues in chitodextrins.</text>
        <dbReference type="EC" id="3.2.1.17"/>
    </reaction>
</comment>
<dbReference type="InterPro" id="IPR033907">
    <property type="entry name" value="Endolysin_autolysin"/>
</dbReference>
<dbReference type="KEGG" id="adin:H7849_23345"/>
<keyword evidence="3 7" id="KW-0081">Bacteriolytic enzyme</keyword>
<name>A0A7G8BHA6_9BACT</name>
<evidence type="ECO:0000256" key="2">
    <source>
        <dbReference type="ARBA" id="ARBA00022529"/>
    </source>
</evidence>